<gene>
    <name evidence="4" type="ORF">QGM71_15555</name>
</gene>
<comment type="subcellular location">
    <subcellularLocation>
        <location evidence="1">Cell membrane</location>
        <topology evidence="1">Multi-pass membrane protein</topology>
    </subcellularLocation>
</comment>
<reference evidence="4 5" key="1">
    <citation type="journal article" date="2024" name="Int. J. Syst. Evol. Microbiol.">
        <title>Virgibacillus tibetensis sp. nov., isolated from salt lake on the Tibetan Plateau of China.</title>
        <authorList>
            <person name="Phurbu D."/>
            <person name="Liu Z.-X."/>
            <person name="Wang R."/>
            <person name="Zheng Y.-Y."/>
            <person name="Liu H.-C."/>
            <person name="Zhou Y.-G."/>
            <person name="Yu Y.-J."/>
            <person name="Li A.-H."/>
        </authorList>
    </citation>
    <scope>NUCLEOTIDE SEQUENCE [LARGE SCALE GENOMIC DNA]</scope>
    <source>
        <strain evidence="4 5">C22-A2</strain>
    </source>
</reference>
<proteinExistence type="predicted"/>
<dbReference type="Pfam" id="PF07885">
    <property type="entry name" value="Ion_trans_2"/>
    <property type="match status" value="1"/>
</dbReference>
<keyword evidence="2" id="KW-1133">Transmembrane helix</keyword>
<keyword evidence="4" id="KW-0407">Ion channel</keyword>
<dbReference type="GO" id="GO:0034220">
    <property type="term" value="P:monoatomic ion transmembrane transport"/>
    <property type="evidence" value="ECO:0007669"/>
    <property type="project" value="UniProtKB-KW"/>
</dbReference>
<protein>
    <submittedName>
        <fullName evidence="4">Potassium channel family protein</fullName>
    </submittedName>
</protein>
<dbReference type="InterPro" id="IPR050721">
    <property type="entry name" value="Trk_Ktr_HKT_K-transport"/>
</dbReference>
<keyword evidence="4" id="KW-0406">Ion transport</keyword>
<organism evidence="4 5">
    <name type="scientific">Virgibacillus tibetensis</name>
    <dbReference type="NCBI Taxonomy" id="3042313"/>
    <lineage>
        <taxon>Bacteria</taxon>
        <taxon>Bacillati</taxon>
        <taxon>Bacillota</taxon>
        <taxon>Bacilli</taxon>
        <taxon>Bacillales</taxon>
        <taxon>Bacillaceae</taxon>
        <taxon>Virgibacillus</taxon>
    </lineage>
</organism>
<evidence type="ECO:0000313" key="5">
    <source>
        <dbReference type="Proteomes" id="UP001335737"/>
    </source>
</evidence>
<feature type="transmembrane region" description="Helical" evidence="2">
    <location>
        <begin position="49"/>
        <end position="66"/>
    </location>
</feature>
<keyword evidence="4" id="KW-0813">Transport</keyword>
<feature type="transmembrane region" description="Helical" evidence="2">
    <location>
        <begin position="15"/>
        <end position="37"/>
    </location>
</feature>
<comment type="caution">
    <text evidence="4">The sequence shown here is derived from an EMBL/GenBank/DDBJ whole genome shotgun (WGS) entry which is preliminary data.</text>
</comment>
<dbReference type="Pfam" id="PF02254">
    <property type="entry name" value="TrkA_N"/>
    <property type="match status" value="1"/>
</dbReference>
<evidence type="ECO:0000313" key="4">
    <source>
        <dbReference type="EMBL" id="MEC5424902.1"/>
    </source>
</evidence>
<dbReference type="Gene3D" id="1.10.287.70">
    <property type="match status" value="1"/>
</dbReference>
<dbReference type="EMBL" id="JARZFX010000009">
    <property type="protein sequence ID" value="MEC5424902.1"/>
    <property type="molecule type" value="Genomic_DNA"/>
</dbReference>
<dbReference type="Gene3D" id="3.40.50.720">
    <property type="entry name" value="NAD(P)-binding Rossmann-like Domain"/>
    <property type="match status" value="1"/>
</dbReference>
<keyword evidence="5" id="KW-1185">Reference proteome</keyword>
<dbReference type="PANTHER" id="PTHR43833:SF9">
    <property type="entry name" value="POTASSIUM CHANNEL PROTEIN YUGO-RELATED"/>
    <property type="match status" value="1"/>
</dbReference>
<dbReference type="InterPro" id="IPR003148">
    <property type="entry name" value="RCK_N"/>
</dbReference>
<dbReference type="RefSeq" id="WP_327608461.1">
    <property type="nucleotide sequence ID" value="NZ_JARZFX010000009.1"/>
</dbReference>
<dbReference type="Proteomes" id="UP001335737">
    <property type="component" value="Unassembled WGS sequence"/>
</dbReference>
<feature type="domain" description="RCK N-terminal" evidence="3">
    <location>
        <begin position="114"/>
        <end position="239"/>
    </location>
</feature>
<accession>A0ABU6KHV9</accession>
<evidence type="ECO:0000259" key="3">
    <source>
        <dbReference type="PROSITE" id="PS51201"/>
    </source>
</evidence>
<name>A0ABU6KHV9_9BACI</name>
<dbReference type="PANTHER" id="PTHR43833">
    <property type="entry name" value="POTASSIUM CHANNEL PROTEIN 2-RELATED-RELATED"/>
    <property type="match status" value="1"/>
</dbReference>
<evidence type="ECO:0000256" key="1">
    <source>
        <dbReference type="ARBA" id="ARBA00004651"/>
    </source>
</evidence>
<dbReference type="PROSITE" id="PS51201">
    <property type="entry name" value="RCK_N"/>
    <property type="match status" value="1"/>
</dbReference>
<dbReference type="InterPro" id="IPR036291">
    <property type="entry name" value="NAD(P)-bd_dom_sf"/>
</dbReference>
<dbReference type="InterPro" id="IPR013099">
    <property type="entry name" value="K_chnl_dom"/>
</dbReference>
<dbReference type="SUPFAM" id="SSF81324">
    <property type="entry name" value="Voltage-gated potassium channels"/>
    <property type="match status" value="1"/>
</dbReference>
<sequence>MSIRIFKQIYFRLPVILKLLITILMLMLLFGMVIHFVEPQQFPTIFDGIWWAFVTAATVGYGDYVPLSVAGKLIAILLILTGGGLIAFYITSLSAATIQHERDLEGGRLAFKGSNHLILVGWNERTRQLIKIITKTTPDLRIVLIDRTLQHVAFQNYPVHFIQGDATEDETLVKANVELAERVLITADISKRERQADNYTILTTVAIRGNNKEIPIVAEVLSKVQIENALRAGATTIIRSNDFMSALFYHELSHIKAATPFEDILQILNSQQFHHSKLPEDLDNKPFIYISKLHSKKQHLLLGLIRNKTYHLNPPAEFLVKEGDILLSLVNWQN</sequence>
<keyword evidence="2" id="KW-0812">Transmembrane</keyword>
<feature type="transmembrane region" description="Helical" evidence="2">
    <location>
        <begin position="73"/>
        <end position="90"/>
    </location>
</feature>
<evidence type="ECO:0000256" key="2">
    <source>
        <dbReference type="SAM" id="Phobius"/>
    </source>
</evidence>
<keyword evidence="2" id="KW-0472">Membrane</keyword>
<dbReference type="SUPFAM" id="SSF51735">
    <property type="entry name" value="NAD(P)-binding Rossmann-fold domains"/>
    <property type="match status" value="1"/>
</dbReference>